<keyword evidence="9" id="KW-0539">Nucleus</keyword>
<feature type="region of interest" description="Disordered" evidence="13">
    <location>
        <begin position="213"/>
        <end position="262"/>
    </location>
</feature>
<evidence type="ECO:0000256" key="1">
    <source>
        <dbReference type="ARBA" id="ARBA00004123"/>
    </source>
</evidence>
<dbReference type="InterPro" id="IPR004589">
    <property type="entry name" value="DNA_helicase_ATP-dep_RecQ"/>
</dbReference>
<comment type="similarity">
    <text evidence="2">Belongs to the helicase family. RecQ subfamily.</text>
</comment>
<organism evidence="16">
    <name type="scientific">Ananas comosus var. bracteatus</name>
    <name type="common">red pineapple</name>
    <dbReference type="NCBI Taxonomy" id="296719"/>
    <lineage>
        <taxon>Eukaryota</taxon>
        <taxon>Viridiplantae</taxon>
        <taxon>Streptophyta</taxon>
        <taxon>Embryophyta</taxon>
        <taxon>Tracheophyta</taxon>
        <taxon>Spermatophyta</taxon>
        <taxon>Magnoliopsida</taxon>
        <taxon>Liliopsida</taxon>
        <taxon>Poales</taxon>
        <taxon>Bromeliaceae</taxon>
        <taxon>Bromelioideae</taxon>
        <taxon>Ananas</taxon>
    </lineage>
</organism>
<dbReference type="GO" id="GO:0005634">
    <property type="term" value="C:nucleus"/>
    <property type="evidence" value="ECO:0007669"/>
    <property type="project" value="UniProtKB-SubCell"/>
</dbReference>
<feature type="region of interest" description="Disordered" evidence="13">
    <location>
        <begin position="1"/>
        <end position="135"/>
    </location>
</feature>
<dbReference type="FunFam" id="3.40.50.300:FF:000772">
    <property type="entry name" value="ATP-dependent DNA helicase Q4"/>
    <property type="match status" value="1"/>
</dbReference>
<accession>A0A6V7Q1P4</accession>
<evidence type="ECO:0000256" key="6">
    <source>
        <dbReference type="ARBA" id="ARBA00022840"/>
    </source>
</evidence>
<dbReference type="Pfam" id="PF00270">
    <property type="entry name" value="DEAD"/>
    <property type="match status" value="1"/>
</dbReference>
<evidence type="ECO:0000313" key="16">
    <source>
        <dbReference type="EMBL" id="CAD1837099.1"/>
    </source>
</evidence>
<dbReference type="PANTHER" id="PTHR13710">
    <property type="entry name" value="DNA HELICASE RECQ FAMILY MEMBER"/>
    <property type="match status" value="1"/>
</dbReference>
<comment type="catalytic activity">
    <reaction evidence="10">
        <text>Couples ATP hydrolysis with the unwinding of duplex DNA by translocating in the 3'-5' direction.</text>
        <dbReference type="EC" id="5.6.2.4"/>
    </reaction>
</comment>
<evidence type="ECO:0000256" key="9">
    <source>
        <dbReference type="ARBA" id="ARBA00023242"/>
    </source>
</evidence>
<dbReference type="PROSITE" id="PS51194">
    <property type="entry name" value="HELICASE_CTER"/>
    <property type="match status" value="1"/>
</dbReference>
<feature type="domain" description="Helicase ATP-binding" evidence="14">
    <location>
        <begin position="310"/>
        <end position="480"/>
    </location>
</feature>
<dbReference type="GO" id="GO:0016787">
    <property type="term" value="F:hydrolase activity"/>
    <property type="evidence" value="ECO:0007669"/>
    <property type="project" value="UniProtKB-KW"/>
</dbReference>
<comment type="subcellular location">
    <subcellularLocation>
        <location evidence="1">Nucleus</location>
    </subcellularLocation>
</comment>
<dbReference type="EC" id="5.6.2.4" evidence="11"/>
<keyword evidence="8" id="KW-0413">Isomerase</keyword>
<evidence type="ECO:0000259" key="14">
    <source>
        <dbReference type="PROSITE" id="PS51192"/>
    </source>
</evidence>
<dbReference type="EMBL" id="LR862131">
    <property type="protein sequence ID" value="CAD1837099.1"/>
    <property type="molecule type" value="Genomic_DNA"/>
</dbReference>
<dbReference type="InterPro" id="IPR027417">
    <property type="entry name" value="P-loop_NTPase"/>
</dbReference>
<dbReference type="GO" id="GO:0043138">
    <property type="term" value="F:3'-5' DNA helicase activity"/>
    <property type="evidence" value="ECO:0007669"/>
    <property type="project" value="UniProtKB-EC"/>
</dbReference>
<evidence type="ECO:0000256" key="3">
    <source>
        <dbReference type="ARBA" id="ARBA00022741"/>
    </source>
</evidence>
<evidence type="ECO:0000256" key="13">
    <source>
        <dbReference type="SAM" id="MobiDB-lite"/>
    </source>
</evidence>
<feature type="domain" description="Helicase C-terminal" evidence="15">
    <location>
        <begin position="500"/>
        <end position="668"/>
    </location>
</feature>
<evidence type="ECO:0000256" key="10">
    <source>
        <dbReference type="ARBA" id="ARBA00034617"/>
    </source>
</evidence>
<dbReference type="SMART" id="SM00490">
    <property type="entry name" value="HELICc"/>
    <property type="match status" value="1"/>
</dbReference>
<sequence>METVSGSAFISDSDSDSGASYVSATPPRRSAPPPPPPPHPKSRVSTAPSAPKSKSNPKPNPKPKPESNPKTSSSSPSPFPSADLSNPHRLSVNLRRPTAPAAAASFSRLVRSRRPSFDPSDFENRNTDGADDRNRPAEIVGLHSKPKTIHPTCVGLQGQAFDTDRSRPAAKLKRIHPNSIVVDLPAAEPPRQRPKCQGEGNFVRLNINGYGRRHTYKSGRGKHSTYSRYRRWRKKAKDSGAKVGASDDDGEGNLDSDAFSNDSKKSKYRSELLDEAVIAAREDPSDGNLTNLLKLTHRYDSFREGQLEAIKKVIRRESTMLVLPTGAGKSLCYQLPALILPGLTLVVSPLLALMADQLKKLPPVLSGGLLSSNQTSEESFATLHRLRGGEIKVLFVSPERFLNAEFLSIFNDVLPISLVVIDEAHCISEWSHNFRPSYLRLRASLLRRKLNVECLLAMTATATTQTLEDIMRALEIAPTNLIQKCHIRENLQLSVSLSDNRQDLILLLTSSPYVGMRSIIVYCKFQAETDIVCKYLCDNNIPAKAYHSGIPAKNRSSIQGLFCSNKIRAIVATVAFGMGLDKGDVEGVIHYSLPESLEEYVQETGRAGRDGRLSYCHLLLDKTTYSKIRSLLYSDGVDEYAISKFLCQIFSSDVHSTGEFAHWSKNLQLGSLILKKRFPFLTFVLSTILTLLEIGDQQYLCLLPQLNVTCTLYFHKYCILRSADAAFFHRSCKMGMKDGNYVFDIPAVANSLRTDTSEVLNQLHDLKSLGEITYELKDPAFSFMIAKKPDDLCALSGNLTKWLSEVEKSKVQKLDAMFSVASVAASECKRIHGCSGSHHTPCIQRKIMDYFCQTHNILDDDFHTNNSGSSPYLRSDIKVFLQSNSFSKFTPRAVARIMHGISSPAFPSSTWSKSHFWGRYVEIDFPVVMEAAKVELMNFVKKGGE</sequence>
<keyword evidence="7" id="KW-0238">DNA-binding</keyword>
<dbReference type="NCBIfam" id="TIGR00614">
    <property type="entry name" value="recQ_fam"/>
    <property type="match status" value="1"/>
</dbReference>
<reference evidence="16" key="1">
    <citation type="submission" date="2020-07" db="EMBL/GenBank/DDBJ databases">
        <authorList>
            <person name="Lin J."/>
        </authorList>
    </citation>
    <scope>NUCLEOTIDE SEQUENCE</scope>
</reference>
<dbReference type="InterPro" id="IPR011545">
    <property type="entry name" value="DEAD/DEAH_box_helicase_dom"/>
</dbReference>
<evidence type="ECO:0000259" key="15">
    <source>
        <dbReference type="PROSITE" id="PS51194"/>
    </source>
</evidence>
<feature type="compositionally biased region" description="Basic and acidic residues" evidence="13">
    <location>
        <begin position="122"/>
        <end position="135"/>
    </location>
</feature>
<feature type="compositionally biased region" description="Basic residues" evidence="13">
    <location>
        <begin position="213"/>
        <end position="236"/>
    </location>
</feature>
<name>A0A6V7Q1P4_ANACO</name>
<feature type="compositionally biased region" description="Low complexity" evidence="13">
    <location>
        <begin position="68"/>
        <end position="82"/>
    </location>
</feature>
<dbReference type="AlphaFoldDB" id="A0A6V7Q1P4"/>
<evidence type="ECO:0000256" key="5">
    <source>
        <dbReference type="ARBA" id="ARBA00022806"/>
    </source>
</evidence>
<dbReference type="InterPro" id="IPR014001">
    <property type="entry name" value="Helicase_ATP-bd"/>
</dbReference>
<keyword evidence="4" id="KW-0378">Hydrolase</keyword>
<evidence type="ECO:0000256" key="11">
    <source>
        <dbReference type="ARBA" id="ARBA00034808"/>
    </source>
</evidence>
<gene>
    <name evidence="16" type="ORF">CB5_LOCUS20310</name>
</gene>
<keyword evidence="5" id="KW-0347">Helicase</keyword>
<feature type="compositionally biased region" description="Pro residues" evidence="13">
    <location>
        <begin position="29"/>
        <end position="39"/>
    </location>
</feature>
<keyword evidence="6" id="KW-0067">ATP-binding</keyword>
<evidence type="ECO:0000256" key="4">
    <source>
        <dbReference type="ARBA" id="ARBA00022801"/>
    </source>
</evidence>
<dbReference type="GO" id="GO:0005524">
    <property type="term" value="F:ATP binding"/>
    <property type="evidence" value="ECO:0007669"/>
    <property type="project" value="UniProtKB-KW"/>
</dbReference>
<dbReference type="GO" id="GO:0000724">
    <property type="term" value="P:double-strand break repair via homologous recombination"/>
    <property type="evidence" value="ECO:0007669"/>
    <property type="project" value="TreeGrafter"/>
</dbReference>
<dbReference type="GO" id="GO:0005694">
    <property type="term" value="C:chromosome"/>
    <property type="evidence" value="ECO:0007669"/>
    <property type="project" value="TreeGrafter"/>
</dbReference>
<dbReference type="Pfam" id="PF00271">
    <property type="entry name" value="Helicase_C"/>
    <property type="match status" value="1"/>
</dbReference>
<dbReference type="PROSITE" id="PS51192">
    <property type="entry name" value="HELICASE_ATP_BIND_1"/>
    <property type="match status" value="1"/>
</dbReference>
<dbReference type="GO" id="GO:0003677">
    <property type="term" value="F:DNA binding"/>
    <property type="evidence" value="ECO:0007669"/>
    <property type="project" value="UniProtKB-KW"/>
</dbReference>
<evidence type="ECO:0000256" key="8">
    <source>
        <dbReference type="ARBA" id="ARBA00023235"/>
    </source>
</evidence>
<dbReference type="SMART" id="SM00487">
    <property type="entry name" value="DEXDc"/>
    <property type="match status" value="1"/>
</dbReference>
<dbReference type="PROSITE" id="PS00690">
    <property type="entry name" value="DEAH_ATP_HELICASE"/>
    <property type="match status" value="1"/>
</dbReference>
<feature type="compositionally biased region" description="Polar residues" evidence="13">
    <location>
        <begin position="1"/>
        <end position="23"/>
    </location>
</feature>
<dbReference type="GO" id="GO:0005737">
    <property type="term" value="C:cytoplasm"/>
    <property type="evidence" value="ECO:0007669"/>
    <property type="project" value="TreeGrafter"/>
</dbReference>
<dbReference type="InterPro" id="IPR002464">
    <property type="entry name" value="DNA/RNA_helicase_DEAH_CS"/>
</dbReference>
<dbReference type="PANTHER" id="PTHR13710:SF108">
    <property type="entry name" value="ATP-DEPENDENT DNA HELICASE Q4"/>
    <property type="match status" value="1"/>
</dbReference>
<proteinExistence type="inferred from homology"/>
<protein>
    <recommendedName>
        <fullName evidence="11">DNA 3'-5' helicase</fullName>
        <ecNumber evidence="11">5.6.2.4</ecNumber>
    </recommendedName>
</protein>
<comment type="catalytic activity">
    <reaction evidence="12">
        <text>ATP + H2O = ADP + phosphate + H(+)</text>
        <dbReference type="Rhea" id="RHEA:13065"/>
        <dbReference type="ChEBI" id="CHEBI:15377"/>
        <dbReference type="ChEBI" id="CHEBI:15378"/>
        <dbReference type="ChEBI" id="CHEBI:30616"/>
        <dbReference type="ChEBI" id="CHEBI:43474"/>
        <dbReference type="ChEBI" id="CHEBI:456216"/>
    </reaction>
</comment>
<dbReference type="GO" id="GO:0009378">
    <property type="term" value="F:four-way junction helicase activity"/>
    <property type="evidence" value="ECO:0007669"/>
    <property type="project" value="TreeGrafter"/>
</dbReference>
<feature type="compositionally biased region" description="Low complexity" evidence="13">
    <location>
        <begin position="43"/>
        <end position="57"/>
    </location>
</feature>
<keyword evidence="3" id="KW-0547">Nucleotide-binding</keyword>
<dbReference type="Gene3D" id="3.40.50.300">
    <property type="entry name" value="P-loop containing nucleotide triphosphate hydrolases"/>
    <property type="match status" value="2"/>
</dbReference>
<evidence type="ECO:0000256" key="12">
    <source>
        <dbReference type="ARBA" id="ARBA00049360"/>
    </source>
</evidence>
<dbReference type="SUPFAM" id="SSF52540">
    <property type="entry name" value="P-loop containing nucleoside triphosphate hydrolases"/>
    <property type="match status" value="1"/>
</dbReference>
<evidence type="ECO:0000256" key="2">
    <source>
        <dbReference type="ARBA" id="ARBA00005446"/>
    </source>
</evidence>
<evidence type="ECO:0000256" key="7">
    <source>
        <dbReference type="ARBA" id="ARBA00023125"/>
    </source>
</evidence>
<dbReference type="InterPro" id="IPR001650">
    <property type="entry name" value="Helicase_C-like"/>
</dbReference>